<dbReference type="EnsemblPlants" id="AVESA.00010b.r2.3CG0458160.1">
    <property type="protein sequence ID" value="AVESA.00010b.r2.3CG0458160.1.CDS"/>
    <property type="gene ID" value="AVESA.00010b.r2.3CG0458160"/>
</dbReference>
<reference evidence="1" key="1">
    <citation type="submission" date="2021-05" db="EMBL/GenBank/DDBJ databases">
        <authorList>
            <person name="Scholz U."/>
            <person name="Mascher M."/>
            <person name="Fiebig A."/>
        </authorList>
    </citation>
    <scope>NUCLEOTIDE SEQUENCE [LARGE SCALE GENOMIC DNA]</scope>
</reference>
<proteinExistence type="predicted"/>
<protein>
    <submittedName>
        <fullName evidence="1">Uncharacterized protein</fullName>
    </submittedName>
</protein>
<dbReference type="Proteomes" id="UP001732700">
    <property type="component" value="Chromosome 3C"/>
</dbReference>
<accession>A0ACD5VJX9</accession>
<sequence length="464" mass="48632">MRRRLVLAVLFLAVLQLLLLGCAAEGEADEGSSAATPAAEPEPEPEAPMEEKEKMALYAAIEGFVGKGWNGSGLFPDPCGQTPIQGVSCDLFNGLSYPTVLSVGPVLDNSLQCAPDARFSPQLFDLRHLRSLSFYACFPATNPTPIPATSWERLAGRLETLEFRTNPGLAGAIPSSLGRLANLQSLVIIENNLTGAVPPELGGLARLRRLVLSGNGLSGPVPATLGGLRGLLKMDLSNNRLEGTIPPELAALESLTLLDLRNNSLAGGLPEFVQGMASLQDLLLSNNPLGGALMRSGWEKLPRLATLDLSNAGLVGSIPESMAALPRLRFLALDHNRLSGSVPAKLAALPSIGAMYLNGNNLTGPLQFSAGFYQRMGSRFASWDNPGLCYSDDSAAAATGDHAPTGVAACKDVQEAPSVGVRDRVDGSGRKPEASSSLPASSPAATVTDLLCLLLIQWVVVVVL</sequence>
<name>A0ACD5VJX9_AVESA</name>
<evidence type="ECO:0000313" key="1">
    <source>
        <dbReference type="EnsemblPlants" id="AVESA.00010b.r2.3CG0458160.1.CDS"/>
    </source>
</evidence>
<organism evidence="1 2">
    <name type="scientific">Avena sativa</name>
    <name type="common">Oat</name>
    <dbReference type="NCBI Taxonomy" id="4498"/>
    <lineage>
        <taxon>Eukaryota</taxon>
        <taxon>Viridiplantae</taxon>
        <taxon>Streptophyta</taxon>
        <taxon>Embryophyta</taxon>
        <taxon>Tracheophyta</taxon>
        <taxon>Spermatophyta</taxon>
        <taxon>Magnoliopsida</taxon>
        <taxon>Liliopsida</taxon>
        <taxon>Poales</taxon>
        <taxon>Poaceae</taxon>
        <taxon>BOP clade</taxon>
        <taxon>Pooideae</taxon>
        <taxon>Poodae</taxon>
        <taxon>Poeae</taxon>
        <taxon>Poeae Chloroplast Group 1 (Aveneae type)</taxon>
        <taxon>Aveninae</taxon>
        <taxon>Avena</taxon>
    </lineage>
</organism>
<keyword evidence="2" id="KW-1185">Reference proteome</keyword>
<reference evidence="1" key="2">
    <citation type="submission" date="2025-09" db="UniProtKB">
        <authorList>
            <consortium name="EnsemblPlants"/>
        </authorList>
    </citation>
    <scope>IDENTIFICATION</scope>
</reference>
<evidence type="ECO:0000313" key="2">
    <source>
        <dbReference type="Proteomes" id="UP001732700"/>
    </source>
</evidence>